<reference evidence="8" key="1">
    <citation type="submission" date="2023-04" db="EMBL/GenBank/DDBJ databases">
        <title>Phytophthora lilii NBRC 32176.</title>
        <authorList>
            <person name="Ichikawa N."/>
            <person name="Sato H."/>
            <person name="Tonouchi N."/>
        </authorList>
    </citation>
    <scope>NUCLEOTIDE SEQUENCE</scope>
    <source>
        <strain evidence="8">NBRC 32176</strain>
    </source>
</reference>
<keyword evidence="3 6" id="KW-0812">Transmembrane</keyword>
<evidence type="ECO:0000256" key="1">
    <source>
        <dbReference type="ARBA" id="ARBA00004141"/>
    </source>
</evidence>
<dbReference type="AlphaFoldDB" id="A0A9W6XA40"/>
<feature type="transmembrane region" description="Helical" evidence="6">
    <location>
        <begin position="179"/>
        <end position="206"/>
    </location>
</feature>
<proteinExistence type="predicted"/>
<keyword evidence="9" id="KW-1185">Reference proteome</keyword>
<accession>A0A9W6XA40</accession>
<dbReference type="Proteomes" id="UP001165083">
    <property type="component" value="Unassembled WGS sequence"/>
</dbReference>
<evidence type="ECO:0000313" key="8">
    <source>
        <dbReference type="EMBL" id="GMF34416.1"/>
    </source>
</evidence>
<sequence length="371" mass="41569">MIAYFESIDGVTKLEDNYNPATWMLEVIGAGVGNSNGDKTDFVKIFQSSKHFDILQSNLDREGVSRPSPSMPALEYGDKRAATELTQAKFLMQRFFNMYWRTASYNLTRCMLALVLGVLFGITYLNADYNSYAAINSGMGMLFCTTGFIGFIAFTSVIPISSEDRLAFYRERASQTYNALWYFVGSTVVEIPYVFVSTLLFMAPFYPMVGFTGVKTFLAYWLHLSMHVLWQAYFGQLMSVLMPTVEVAQVFGILISSIFFLFNGFNPPGSSIPEGYKWLYHISPQKYSLALVSSLVFGDCPNAGGSEIGCQAMTGVPPSLPQNLTVKAYLEDVFLMKHSEIYKNFAIVLGVIVLTRLLALIALRFVNHQKK</sequence>
<gene>
    <name evidence="8" type="ORF">Plil01_001465800</name>
</gene>
<feature type="transmembrane region" description="Helical" evidence="6">
    <location>
        <begin position="139"/>
        <end position="158"/>
    </location>
</feature>
<keyword evidence="2" id="KW-0813">Transport</keyword>
<dbReference type="OrthoDB" id="66620at2759"/>
<feature type="transmembrane region" description="Helical" evidence="6">
    <location>
        <begin position="218"/>
        <end position="235"/>
    </location>
</feature>
<protein>
    <submittedName>
        <fullName evidence="8">Unnamed protein product</fullName>
    </submittedName>
</protein>
<evidence type="ECO:0000256" key="2">
    <source>
        <dbReference type="ARBA" id="ARBA00022448"/>
    </source>
</evidence>
<comment type="subcellular location">
    <subcellularLocation>
        <location evidence="1">Membrane</location>
        <topology evidence="1">Multi-pass membrane protein</topology>
    </subcellularLocation>
</comment>
<keyword evidence="4 6" id="KW-1133">Transmembrane helix</keyword>
<feature type="domain" description="ABC-2 type transporter transmembrane" evidence="7">
    <location>
        <begin position="86"/>
        <end position="295"/>
    </location>
</feature>
<dbReference type="Pfam" id="PF01061">
    <property type="entry name" value="ABC2_membrane"/>
    <property type="match status" value="1"/>
</dbReference>
<evidence type="ECO:0000256" key="3">
    <source>
        <dbReference type="ARBA" id="ARBA00022692"/>
    </source>
</evidence>
<name>A0A9W6XA40_9STRA</name>
<dbReference type="GO" id="GO:0140359">
    <property type="term" value="F:ABC-type transporter activity"/>
    <property type="evidence" value="ECO:0007669"/>
    <property type="project" value="InterPro"/>
</dbReference>
<evidence type="ECO:0000256" key="4">
    <source>
        <dbReference type="ARBA" id="ARBA00022989"/>
    </source>
</evidence>
<feature type="transmembrane region" description="Helical" evidence="6">
    <location>
        <begin position="107"/>
        <end position="127"/>
    </location>
</feature>
<dbReference type="PANTHER" id="PTHR19241">
    <property type="entry name" value="ATP-BINDING CASSETTE TRANSPORTER"/>
    <property type="match status" value="1"/>
</dbReference>
<evidence type="ECO:0000256" key="5">
    <source>
        <dbReference type="ARBA" id="ARBA00023136"/>
    </source>
</evidence>
<comment type="caution">
    <text evidence="8">The sequence shown here is derived from an EMBL/GenBank/DDBJ whole genome shotgun (WGS) entry which is preliminary data.</text>
</comment>
<dbReference type="EMBL" id="BSXW01001181">
    <property type="protein sequence ID" value="GMF34416.1"/>
    <property type="molecule type" value="Genomic_DNA"/>
</dbReference>
<evidence type="ECO:0000256" key="6">
    <source>
        <dbReference type="SAM" id="Phobius"/>
    </source>
</evidence>
<keyword evidence="5 6" id="KW-0472">Membrane</keyword>
<dbReference type="InterPro" id="IPR013525">
    <property type="entry name" value="ABC2_TM"/>
</dbReference>
<organism evidence="8 9">
    <name type="scientific">Phytophthora lilii</name>
    <dbReference type="NCBI Taxonomy" id="2077276"/>
    <lineage>
        <taxon>Eukaryota</taxon>
        <taxon>Sar</taxon>
        <taxon>Stramenopiles</taxon>
        <taxon>Oomycota</taxon>
        <taxon>Peronosporomycetes</taxon>
        <taxon>Peronosporales</taxon>
        <taxon>Peronosporaceae</taxon>
        <taxon>Phytophthora</taxon>
    </lineage>
</organism>
<dbReference type="GO" id="GO:0016020">
    <property type="term" value="C:membrane"/>
    <property type="evidence" value="ECO:0007669"/>
    <property type="project" value="UniProtKB-SubCell"/>
</dbReference>
<evidence type="ECO:0000259" key="7">
    <source>
        <dbReference type="Pfam" id="PF01061"/>
    </source>
</evidence>
<evidence type="ECO:0000313" key="9">
    <source>
        <dbReference type="Proteomes" id="UP001165083"/>
    </source>
</evidence>
<feature type="transmembrane region" description="Helical" evidence="6">
    <location>
        <begin position="247"/>
        <end position="265"/>
    </location>
</feature>
<feature type="transmembrane region" description="Helical" evidence="6">
    <location>
        <begin position="345"/>
        <end position="366"/>
    </location>
</feature>